<keyword evidence="2" id="KW-1185">Reference proteome</keyword>
<accession>A0A327NHN3</accession>
<reference evidence="1 2" key="1">
    <citation type="submission" date="2018-06" db="EMBL/GenBank/DDBJ databases">
        <title>Spirosoma sp. HMF3257 Genome sequencing and assembly.</title>
        <authorList>
            <person name="Kang H."/>
            <person name="Cha I."/>
            <person name="Kim H."/>
            <person name="Kang J."/>
            <person name="Joh K."/>
        </authorList>
    </citation>
    <scope>NUCLEOTIDE SEQUENCE [LARGE SCALE GENOMIC DNA]</scope>
    <source>
        <strain evidence="1 2">HMF3257</strain>
    </source>
</reference>
<evidence type="ECO:0000313" key="1">
    <source>
        <dbReference type="EMBL" id="RAI74861.1"/>
    </source>
</evidence>
<dbReference type="EMBL" id="QLII01000001">
    <property type="protein sequence ID" value="RAI74861.1"/>
    <property type="molecule type" value="Genomic_DNA"/>
</dbReference>
<dbReference type="AlphaFoldDB" id="A0A327NHN3"/>
<name>A0A327NHN3_9BACT</name>
<sequence>MNIVDEYRNRIRKATNLDEKKAIAAELHQLANTFDEVQRSNYEQAMQELRSDIVLQLEVIDPISRRAEAILSRYSSVAKG</sequence>
<proteinExistence type="predicted"/>
<comment type="caution">
    <text evidence="1">The sequence shown here is derived from an EMBL/GenBank/DDBJ whole genome shotgun (WGS) entry which is preliminary data.</text>
</comment>
<organism evidence="1 2">
    <name type="scientific">Spirosoma telluris</name>
    <dbReference type="NCBI Taxonomy" id="2183553"/>
    <lineage>
        <taxon>Bacteria</taxon>
        <taxon>Pseudomonadati</taxon>
        <taxon>Bacteroidota</taxon>
        <taxon>Cytophagia</taxon>
        <taxon>Cytophagales</taxon>
        <taxon>Cytophagaceae</taxon>
        <taxon>Spirosoma</taxon>
    </lineage>
</organism>
<evidence type="ECO:0000313" key="2">
    <source>
        <dbReference type="Proteomes" id="UP000249016"/>
    </source>
</evidence>
<protein>
    <submittedName>
        <fullName evidence="1">Uncharacterized protein</fullName>
    </submittedName>
</protein>
<gene>
    <name evidence="1" type="ORF">HMF3257_12565</name>
</gene>
<dbReference type="OrthoDB" id="9886449at2"/>
<dbReference type="Proteomes" id="UP000249016">
    <property type="component" value="Unassembled WGS sequence"/>
</dbReference>
<dbReference type="RefSeq" id="WP_146619177.1">
    <property type="nucleotide sequence ID" value="NZ_QLII01000001.1"/>
</dbReference>